<dbReference type="PIRSF" id="PIRSF000105">
    <property type="entry name" value="HCDH"/>
    <property type="match status" value="1"/>
</dbReference>
<evidence type="ECO:0000256" key="2">
    <source>
        <dbReference type="PIRSR" id="PIRSR000105-1"/>
    </source>
</evidence>
<dbReference type="InterPro" id="IPR036291">
    <property type="entry name" value="NAD(P)-bd_dom_sf"/>
</dbReference>
<dbReference type="PANTHER" id="PTHR48075">
    <property type="entry name" value="3-HYDROXYACYL-COA DEHYDROGENASE FAMILY PROTEIN"/>
    <property type="match status" value="1"/>
</dbReference>
<dbReference type="GO" id="GO:0006631">
    <property type="term" value="P:fatty acid metabolic process"/>
    <property type="evidence" value="ECO:0007669"/>
    <property type="project" value="InterPro"/>
</dbReference>
<dbReference type="EMBL" id="LGEQ01000018">
    <property type="protein sequence ID" value="KUJ93669.1"/>
    <property type="molecule type" value="Genomic_DNA"/>
</dbReference>
<comment type="caution">
    <text evidence="6">The sequence shown here is derived from an EMBL/GenBank/DDBJ whole genome shotgun (WGS) entry which is preliminary data.</text>
</comment>
<feature type="site" description="Important for catalytic activity" evidence="2">
    <location>
        <position position="141"/>
    </location>
</feature>
<dbReference type="InterPro" id="IPR006176">
    <property type="entry name" value="3-OHacyl-CoA_DH_NAD-bd"/>
</dbReference>
<evidence type="ECO:0000256" key="1">
    <source>
        <dbReference type="ARBA" id="ARBA00023002"/>
    </source>
</evidence>
<reference evidence="6" key="1">
    <citation type="journal article" date="2015" name="MBio">
        <title>Genome-resolved metagenomic analysis reveals roles for candidate phyla and other microbial community members in biogeochemical transformations in oil reservoirs.</title>
        <authorList>
            <person name="Hu P."/>
            <person name="Tom L."/>
            <person name="Singh A."/>
            <person name="Thomas B.C."/>
            <person name="Baker B.J."/>
            <person name="Piceno Y.M."/>
            <person name="Andersen G.L."/>
            <person name="Banfield J.F."/>
        </authorList>
    </citation>
    <scope>NUCLEOTIDE SEQUENCE [LARGE SCALE GENOMIC DNA]</scope>
    <source>
        <strain evidence="6">49_2300</strain>
        <strain evidence="5">49_95</strain>
    </source>
</reference>
<organism evidence="6 7">
    <name type="scientific">Archaeoglobus fulgidus</name>
    <dbReference type="NCBI Taxonomy" id="2234"/>
    <lineage>
        <taxon>Archaea</taxon>
        <taxon>Methanobacteriati</taxon>
        <taxon>Methanobacteriota</taxon>
        <taxon>Archaeoglobi</taxon>
        <taxon>Archaeoglobales</taxon>
        <taxon>Archaeoglobaceae</taxon>
        <taxon>Archaeoglobus</taxon>
    </lineage>
</organism>
<evidence type="ECO:0000313" key="6">
    <source>
        <dbReference type="EMBL" id="KUK06141.1"/>
    </source>
</evidence>
<dbReference type="PATRIC" id="fig|2234.6.peg.1934"/>
<dbReference type="InterPro" id="IPR013328">
    <property type="entry name" value="6PGD_dom2"/>
</dbReference>
<dbReference type="AlphaFoldDB" id="A0A117KU69"/>
<dbReference type="Pfam" id="PF00725">
    <property type="entry name" value="3HCDH"/>
    <property type="match status" value="1"/>
</dbReference>
<dbReference type="Proteomes" id="UP000054307">
    <property type="component" value="Unassembled WGS sequence"/>
</dbReference>
<evidence type="ECO:0000259" key="4">
    <source>
        <dbReference type="Pfam" id="PF02737"/>
    </source>
</evidence>
<sequence length="247" mass="26771">MGVKVACIGAGTVGASWASLFAWRGCDVAVYDPFPEALNRAEASIARTVSTLSEIFSGSEDDVKSALSRVKFTENLEEALKGAYYVQESAVEKLEVKRDLFEKIDAIAEPETILATSTSGLSISEIQTAARKHPERCITAHPYNPPHLIPLVEVVPGKQTDESCTEKTVEFMERMGKKPIVVKKDVPGMVANRLAAALWREAVNLVYQGIATPEEIDVAVKYGPGIRWAITGVYLTYHLGGGQGGMK</sequence>
<dbReference type="InterPro" id="IPR006108">
    <property type="entry name" value="3HC_DH_C"/>
</dbReference>
<evidence type="ECO:0000313" key="7">
    <source>
        <dbReference type="Proteomes" id="UP000054015"/>
    </source>
</evidence>
<dbReference type="InterPro" id="IPR022694">
    <property type="entry name" value="3-OHacyl-CoA_DH"/>
</dbReference>
<protein>
    <submittedName>
        <fullName evidence="6">3-hydroxyacyl-CoA dehydrogenase (Hbd-8)</fullName>
    </submittedName>
</protein>
<dbReference type="InterPro" id="IPR008927">
    <property type="entry name" value="6-PGluconate_DH-like_C_sf"/>
</dbReference>
<gene>
    <name evidence="5" type="ORF">XD40_1141</name>
    <name evidence="6" type="ORF">XD48_1636</name>
</gene>
<reference evidence="7 8" key="2">
    <citation type="journal article" date="2015" name="MBio">
        <title>Genome-Resolved Metagenomic Analysis Reveals Roles for Candidate Phyla and Other Microbial Community Members in Biogeochemical Transformations in Oil Reservoirs.</title>
        <authorList>
            <person name="Hu P."/>
            <person name="Tom L."/>
            <person name="Singh A."/>
            <person name="Thomas B.C."/>
            <person name="Baker B.J."/>
            <person name="Piceno Y.M."/>
            <person name="Andersen G.L."/>
            <person name="Banfield J.F."/>
        </authorList>
    </citation>
    <scope>NUCLEOTIDE SEQUENCE [LARGE SCALE GENOMIC DNA]</scope>
</reference>
<dbReference type="PANTHER" id="PTHR48075:SF5">
    <property type="entry name" value="3-HYDROXYBUTYRYL-COA DEHYDROGENASE"/>
    <property type="match status" value="1"/>
</dbReference>
<proteinExistence type="predicted"/>
<name>A0A117KU69_ARCFL</name>
<dbReference type="GO" id="GO:0070403">
    <property type="term" value="F:NAD+ binding"/>
    <property type="evidence" value="ECO:0007669"/>
    <property type="project" value="InterPro"/>
</dbReference>
<dbReference type="SUPFAM" id="SSF51735">
    <property type="entry name" value="NAD(P)-binding Rossmann-fold domains"/>
    <property type="match status" value="1"/>
</dbReference>
<feature type="domain" description="3-hydroxyacyl-CoA dehydrogenase C-terminal" evidence="3">
    <location>
        <begin position="188"/>
        <end position="246"/>
    </location>
</feature>
<accession>A0A117KU69</accession>
<evidence type="ECO:0000313" key="5">
    <source>
        <dbReference type="EMBL" id="KUJ93669.1"/>
    </source>
</evidence>
<dbReference type="EMBL" id="LGEX01000051">
    <property type="protein sequence ID" value="KUK06141.1"/>
    <property type="molecule type" value="Genomic_DNA"/>
</dbReference>
<dbReference type="Gene3D" id="3.40.50.720">
    <property type="entry name" value="NAD(P)-binding Rossmann-like Domain"/>
    <property type="match status" value="1"/>
</dbReference>
<dbReference type="SUPFAM" id="SSF48179">
    <property type="entry name" value="6-phosphogluconate dehydrogenase C-terminal domain-like"/>
    <property type="match status" value="1"/>
</dbReference>
<feature type="domain" description="3-hydroxyacyl-CoA dehydrogenase NAD binding" evidence="4">
    <location>
        <begin position="4"/>
        <end position="185"/>
    </location>
</feature>
<evidence type="ECO:0000259" key="3">
    <source>
        <dbReference type="Pfam" id="PF00725"/>
    </source>
</evidence>
<keyword evidence="1" id="KW-0560">Oxidoreductase</keyword>
<dbReference type="Proteomes" id="UP000054015">
    <property type="component" value="Unassembled WGS sequence"/>
</dbReference>
<dbReference type="Pfam" id="PF02737">
    <property type="entry name" value="3HCDH_N"/>
    <property type="match status" value="1"/>
</dbReference>
<dbReference type="Gene3D" id="1.10.1040.10">
    <property type="entry name" value="N-(1-d-carboxylethyl)-l-norvaline Dehydrogenase, domain 2"/>
    <property type="match status" value="1"/>
</dbReference>
<dbReference type="GO" id="GO:0016616">
    <property type="term" value="F:oxidoreductase activity, acting on the CH-OH group of donors, NAD or NADP as acceptor"/>
    <property type="evidence" value="ECO:0007669"/>
    <property type="project" value="InterPro"/>
</dbReference>
<evidence type="ECO:0000313" key="8">
    <source>
        <dbReference type="Proteomes" id="UP000054307"/>
    </source>
</evidence>